<evidence type="ECO:0000313" key="2">
    <source>
        <dbReference type="Proteomes" id="UP001244640"/>
    </source>
</evidence>
<name>A0ABU0UAX7_9SPHI</name>
<protein>
    <recommendedName>
        <fullName evidence="3">Fibronectin type-III domain-containing protein</fullName>
    </recommendedName>
</protein>
<evidence type="ECO:0000313" key="1">
    <source>
        <dbReference type="EMBL" id="MDQ1151979.1"/>
    </source>
</evidence>
<organism evidence="1 2">
    <name type="scientific">Sphingobacterium zeae</name>
    <dbReference type="NCBI Taxonomy" id="1776859"/>
    <lineage>
        <taxon>Bacteria</taxon>
        <taxon>Pseudomonadati</taxon>
        <taxon>Bacteroidota</taxon>
        <taxon>Sphingobacteriia</taxon>
        <taxon>Sphingobacteriales</taxon>
        <taxon>Sphingobacteriaceae</taxon>
        <taxon>Sphingobacterium</taxon>
    </lineage>
</organism>
<keyword evidence="2" id="KW-1185">Reference proteome</keyword>
<proteinExistence type="predicted"/>
<sequence length="408" mass="44499">MNRLVYYVFFTACTLAGCKKATPESSMVKPTEKTDDSALAELGKLAFSNITTTGAMITGKVLNKGGALVTSRGICWSKDPNPTIDNNPMEATSSKGSGEFSVALTSLAPSQTYYIRPYAKNKGGIAYGEQQVLTTADIQSVTFGTNPIFIVGSSMAYYDVNIISSGGGAITERGICWSLQEKPTLNDHKVTNGSKGTGKFRLGIVNLNPSTNYHLRAYAINETGVSYGPDIAFHTIAKGKVTYTFNKADNPTAQQLAAYQRLQVALDSAVWYVNNYTSATKHIYLNYDPGVPTADANNEGWMRFGSGEGYQNIRTMLHEMNHTLGTGTTSWWSQAIVNGKYSLGNANKMLKMITLDESVVLSGDSMHWWPYGLNQNSEVSSSWDYVYNCLIIEAMRKDGMTSHSGAYQ</sequence>
<gene>
    <name evidence="1" type="ORF">QE382_003963</name>
</gene>
<dbReference type="InterPro" id="IPR036116">
    <property type="entry name" value="FN3_sf"/>
</dbReference>
<accession>A0ABU0UAX7</accession>
<dbReference type="EMBL" id="JAUTBA010000001">
    <property type="protein sequence ID" value="MDQ1151979.1"/>
    <property type="molecule type" value="Genomic_DNA"/>
</dbReference>
<evidence type="ECO:0008006" key="3">
    <source>
        <dbReference type="Google" id="ProtNLM"/>
    </source>
</evidence>
<dbReference type="PROSITE" id="PS51257">
    <property type="entry name" value="PROKAR_LIPOPROTEIN"/>
    <property type="match status" value="1"/>
</dbReference>
<dbReference type="RefSeq" id="WP_307187367.1">
    <property type="nucleotide sequence ID" value="NZ_JAUTBA010000001.1"/>
</dbReference>
<reference evidence="1 2" key="1">
    <citation type="submission" date="2023-07" db="EMBL/GenBank/DDBJ databases">
        <title>Functional and genomic diversity of the sorghum phyllosphere microbiome.</title>
        <authorList>
            <person name="Shade A."/>
        </authorList>
    </citation>
    <scope>NUCLEOTIDE SEQUENCE [LARGE SCALE GENOMIC DNA]</scope>
    <source>
        <strain evidence="1 2">SORGH_AS_0892</strain>
    </source>
</reference>
<comment type="caution">
    <text evidence="1">The sequence shown here is derived from an EMBL/GenBank/DDBJ whole genome shotgun (WGS) entry which is preliminary data.</text>
</comment>
<dbReference type="Proteomes" id="UP001244640">
    <property type="component" value="Unassembled WGS sequence"/>
</dbReference>
<dbReference type="SUPFAM" id="SSF49265">
    <property type="entry name" value="Fibronectin type III"/>
    <property type="match status" value="1"/>
</dbReference>